<dbReference type="EMBL" id="JAPEUY010000010">
    <property type="protein sequence ID" value="KAJ4369125.1"/>
    <property type="molecule type" value="Genomic_DNA"/>
</dbReference>
<name>A0A9W8Y6K4_9PLEO</name>
<protein>
    <submittedName>
        <fullName evidence="2">Uncharacterized protein</fullName>
    </submittedName>
</protein>
<dbReference type="Proteomes" id="UP001140560">
    <property type="component" value="Unassembled WGS sequence"/>
</dbReference>
<feature type="transmembrane region" description="Helical" evidence="1">
    <location>
        <begin position="19"/>
        <end position="37"/>
    </location>
</feature>
<proteinExistence type="predicted"/>
<dbReference type="AlphaFoldDB" id="A0A9W8Y6K4"/>
<feature type="transmembrane region" description="Helical" evidence="1">
    <location>
        <begin position="92"/>
        <end position="111"/>
    </location>
</feature>
<keyword evidence="3" id="KW-1185">Reference proteome</keyword>
<sequence>MLSITCQIDDGDKASFTRIQIMITSTLVLSLIELLALTNTPIPYLKRIDRLRPYYMRKWYGTRRPYSRLDEESLPSHNEYQLRSVRFPQIPLGWLAFAELSAITLVVYSIVELLNSDTFDHPEQQDSSADVSRPVMMTTDAFVLQVLAFFCHVGVFFTALWHTLSRKVNNWSSLEI</sequence>
<evidence type="ECO:0000313" key="3">
    <source>
        <dbReference type="Proteomes" id="UP001140560"/>
    </source>
</evidence>
<accession>A0A9W8Y6K4</accession>
<evidence type="ECO:0000313" key="2">
    <source>
        <dbReference type="EMBL" id="KAJ4369125.1"/>
    </source>
</evidence>
<evidence type="ECO:0000256" key="1">
    <source>
        <dbReference type="SAM" id="Phobius"/>
    </source>
</evidence>
<gene>
    <name evidence="2" type="ORF">N0V83_006209</name>
</gene>
<feature type="transmembrane region" description="Helical" evidence="1">
    <location>
        <begin position="142"/>
        <end position="164"/>
    </location>
</feature>
<comment type="caution">
    <text evidence="2">The sequence shown here is derived from an EMBL/GenBank/DDBJ whole genome shotgun (WGS) entry which is preliminary data.</text>
</comment>
<reference evidence="2" key="1">
    <citation type="submission" date="2022-10" db="EMBL/GenBank/DDBJ databases">
        <title>Tapping the CABI collections for fungal endophytes: first genome assemblies for Collariella, Neodidymelliopsis, Ascochyta clinopodiicola, Didymella pomorum, Didymosphaeria variabile, Neocosmospora piperis and Neocucurbitaria cava.</title>
        <authorList>
            <person name="Hill R."/>
        </authorList>
    </citation>
    <scope>NUCLEOTIDE SEQUENCE</scope>
    <source>
        <strain evidence="2">IMI 356814</strain>
    </source>
</reference>
<organism evidence="2 3">
    <name type="scientific">Neocucurbitaria cava</name>
    <dbReference type="NCBI Taxonomy" id="798079"/>
    <lineage>
        <taxon>Eukaryota</taxon>
        <taxon>Fungi</taxon>
        <taxon>Dikarya</taxon>
        <taxon>Ascomycota</taxon>
        <taxon>Pezizomycotina</taxon>
        <taxon>Dothideomycetes</taxon>
        <taxon>Pleosporomycetidae</taxon>
        <taxon>Pleosporales</taxon>
        <taxon>Pleosporineae</taxon>
        <taxon>Cucurbitariaceae</taxon>
        <taxon>Neocucurbitaria</taxon>
    </lineage>
</organism>
<keyword evidence="1" id="KW-1133">Transmembrane helix</keyword>
<keyword evidence="1" id="KW-0472">Membrane</keyword>
<keyword evidence="1" id="KW-0812">Transmembrane</keyword>